<evidence type="ECO:0000313" key="9">
    <source>
        <dbReference type="EMBL" id="KAB1638188.1"/>
    </source>
</evidence>
<dbReference type="InterPro" id="IPR014306">
    <property type="entry name" value="Hydroxyisourate_hydrolase"/>
</dbReference>
<dbReference type="EMBL" id="WBJX01000002">
    <property type="protein sequence ID" value="KAB1638188.1"/>
    <property type="molecule type" value="Genomic_DNA"/>
</dbReference>
<dbReference type="OrthoDB" id="9792386at2"/>
<dbReference type="SUPFAM" id="SSF49472">
    <property type="entry name" value="Transthyretin (synonym: prealbumin)"/>
    <property type="match status" value="1"/>
</dbReference>
<evidence type="ECO:0000313" key="10">
    <source>
        <dbReference type="Proteomes" id="UP000490386"/>
    </source>
</evidence>
<dbReference type="Gene3D" id="2.60.40.180">
    <property type="entry name" value="Transthyretin/hydroxyisourate hydrolase domain"/>
    <property type="match status" value="1"/>
</dbReference>
<proteinExistence type="inferred from homology"/>
<name>A0A7J5B2T0_9MICO</name>
<protein>
    <recommendedName>
        <fullName evidence="7">5-hydroxyisourate hydrolase</fullName>
        <shortName evidence="7">HIU hydrolase</shortName>
        <shortName evidence="7">HIUHase</shortName>
        <ecNumber evidence="7">3.5.2.17</ecNumber>
    </recommendedName>
</protein>
<dbReference type="GO" id="GO:0006144">
    <property type="term" value="P:purine nucleobase metabolic process"/>
    <property type="evidence" value="ECO:0007669"/>
    <property type="project" value="UniProtKB-KW"/>
</dbReference>
<organism evidence="9 10">
    <name type="scientific">Pseudoclavibacter terrae</name>
    <dbReference type="NCBI Taxonomy" id="1530195"/>
    <lineage>
        <taxon>Bacteria</taxon>
        <taxon>Bacillati</taxon>
        <taxon>Actinomycetota</taxon>
        <taxon>Actinomycetes</taxon>
        <taxon>Micrococcales</taxon>
        <taxon>Microbacteriaceae</taxon>
        <taxon>Pseudoclavibacter</taxon>
    </lineage>
</organism>
<dbReference type="CDD" id="cd05822">
    <property type="entry name" value="TLP_HIUase"/>
    <property type="match status" value="1"/>
</dbReference>
<dbReference type="RefSeq" id="WP_151423281.1">
    <property type="nucleotide sequence ID" value="NZ_WBJX01000002.1"/>
</dbReference>
<gene>
    <name evidence="9" type="primary">uraH</name>
    <name evidence="9" type="ORF">F8O03_07225</name>
</gene>
<reference evidence="9 10" key="1">
    <citation type="submission" date="2019-09" db="EMBL/GenBank/DDBJ databases">
        <title>Phylogeny of genus Pseudoclavibacter and closely related genus.</title>
        <authorList>
            <person name="Li Y."/>
        </authorList>
    </citation>
    <scope>NUCLEOTIDE SEQUENCE [LARGE SCALE GENOMIC DNA]</scope>
    <source>
        <strain evidence="9 10">THG-MD12</strain>
    </source>
</reference>
<comment type="subunit">
    <text evidence="4 7">Homotetramer.</text>
</comment>
<feature type="domain" description="Transthyretin/hydroxyisourate hydrolase" evidence="8">
    <location>
        <begin position="5"/>
        <end position="116"/>
    </location>
</feature>
<dbReference type="GO" id="GO:0033971">
    <property type="term" value="F:hydroxyisourate hydrolase activity"/>
    <property type="evidence" value="ECO:0007669"/>
    <property type="project" value="UniProtKB-EC"/>
</dbReference>
<comment type="function">
    <text evidence="2">Catalyzes the hydrolysis of 5-hydroxyisourate (HIU) to 2-oxo-4-hydroxy-4-carboxy-5-ureidoimidazoline (OHCU).</text>
</comment>
<comment type="similarity">
    <text evidence="3 7">Belongs to the transthyretin family. 5-hydroxyisourate hydrolase subfamily.</text>
</comment>
<keyword evidence="5 7" id="KW-0659">Purine metabolism</keyword>
<evidence type="ECO:0000256" key="5">
    <source>
        <dbReference type="ARBA" id="ARBA00022631"/>
    </source>
</evidence>
<evidence type="ECO:0000256" key="3">
    <source>
        <dbReference type="ARBA" id="ARBA00009850"/>
    </source>
</evidence>
<evidence type="ECO:0000256" key="4">
    <source>
        <dbReference type="ARBA" id="ARBA00011881"/>
    </source>
</evidence>
<dbReference type="EC" id="3.5.2.17" evidence="7"/>
<evidence type="ECO:0000256" key="6">
    <source>
        <dbReference type="ARBA" id="ARBA00022801"/>
    </source>
</evidence>
<evidence type="ECO:0000259" key="8">
    <source>
        <dbReference type="Pfam" id="PF00576"/>
    </source>
</evidence>
<dbReference type="NCBIfam" id="TIGR02962">
    <property type="entry name" value="hdxy_isourate"/>
    <property type="match status" value="1"/>
</dbReference>
<comment type="caution">
    <text evidence="9">The sequence shown here is derived from an EMBL/GenBank/DDBJ whole genome shotgun (WGS) entry which is preliminary data.</text>
</comment>
<keyword evidence="6 7" id="KW-0378">Hydrolase</keyword>
<accession>A0A7J5B2T0</accession>
<comment type="catalytic activity">
    <reaction evidence="1 7">
        <text>5-hydroxyisourate + H2O = 5-hydroxy-2-oxo-4-ureido-2,5-dihydro-1H-imidazole-5-carboxylate + H(+)</text>
        <dbReference type="Rhea" id="RHEA:23736"/>
        <dbReference type="ChEBI" id="CHEBI:15377"/>
        <dbReference type="ChEBI" id="CHEBI:15378"/>
        <dbReference type="ChEBI" id="CHEBI:18072"/>
        <dbReference type="ChEBI" id="CHEBI:58639"/>
        <dbReference type="EC" id="3.5.2.17"/>
    </reaction>
</comment>
<sequence length="117" mass="12362">MTSQITSHVLDSSVGRAAEGVRIHLRALGGQELARAVTDADGRVSDLGPALLPAGTYELVFETGAYFAARGVDTFYPHITVAIEITSADSGSGDETPPHFHVPLLLSPFAYSTYRGT</sequence>
<dbReference type="PANTHER" id="PTHR10395">
    <property type="entry name" value="URICASE AND TRANSTHYRETIN-RELATED"/>
    <property type="match status" value="1"/>
</dbReference>
<dbReference type="Proteomes" id="UP000490386">
    <property type="component" value="Unassembled WGS sequence"/>
</dbReference>
<evidence type="ECO:0000256" key="1">
    <source>
        <dbReference type="ARBA" id="ARBA00001043"/>
    </source>
</evidence>
<evidence type="ECO:0000256" key="2">
    <source>
        <dbReference type="ARBA" id="ARBA00002704"/>
    </source>
</evidence>
<keyword evidence="10" id="KW-1185">Reference proteome</keyword>
<dbReference type="InterPro" id="IPR023416">
    <property type="entry name" value="Transthyretin/HIU_hydrolase_d"/>
</dbReference>
<dbReference type="PANTHER" id="PTHR10395:SF7">
    <property type="entry name" value="5-HYDROXYISOURATE HYDROLASE"/>
    <property type="match status" value="1"/>
</dbReference>
<dbReference type="AlphaFoldDB" id="A0A7J5B2T0"/>
<evidence type="ECO:0000256" key="7">
    <source>
        <dbReference type="RuleBase" id="RU361270"/>
    </source>
</evidence>
<dbReference type="Pfam" id="PF00576">
    <property type="entry name" value="Transthyretin"/>
    <property type="match status" value="1"/>
</dbReference>
<dbReference type="InterPro" id="IPR036817">
    <property type="entry name" value="Transthyretin/HIU_hydrolase_sf"/>
</dbReference>